<keyword evidence="5 7" id="KW-0663">Pyridoxal phosphate</keyword>
<dbReference type="Gene3D" id="3.90.1150.10">
    <property type="entry name" value="Aspartate Aminotransferase, domain 1"/>
    <property type="match status" value="1"/>
</dbReference>
<comment type="catalytic activity">
    <reaction evidence="7">
        <text>L-histidinol phosphate + 2-oxoglutarate = 3-(imidazol-4-yl)-2-oxopropyl phosphate + L-glutamate</text>
        <dbReference type="Rhea" id="RHEA:23744"/>
        <dbReference type="ChEBI" id="CHEBI:16810"/>
        <dbReference type="ChEBI" id="CHEBI:29985"/>
        <dbReference type="ChEBI" id="CHEBI:57766"/>
        <dbReference type="ChEBI" id="CHEBI:57980"/>
        <dbReference type="EC" id="2.6.1.9"/>
    </reaction>
</comment>
<organism evidence="9 10">
    <name type="scientific">Streptococcus caprae</name>
    <dbReference type="NCBI Taxonomy" id="1640501"/>
    <lineage>
        <taxon>Bacteria</taxon>
        <taxon>Bacillati</taxon>
        <taxon>Bacillota</taxon>
        <taxon>Bacilli</taxon>
        <taxon>Lactobacillales</taxon>
        <taxon>Streptococcaceae</taxon>
        <taxon>Streptococcus</taxon>
    </lineage>
</organism>
<comment type="subunit">
    <text evidence="2 7">Homodimer.</text>
</comment>
<evidence type="ECO:0000256" key="2">
    <source>
        <dbReference type="ARBA" id="ARBA00011738"/>
    </source>
</evidence>
<dbReference type="SUPFAM" id="SSF53383">
    <property type="entry name" value="PLP-dependent transferases"/>
    <property type="match status" value="1"/>
</dbReference>
<keyword evidence="7" id="KW-0028">Amino-acid biosynthesis</keyword>
<accession>A0ABV8CWU7</accession>
<evidence type="ECO:0000256" key="6">
    <source>
        <dbReference type="ARBA" id="ARBA00023102"/>
    </source>
</evidence>
<dbReference type="GO" id="GO:0004400">
    <property type="term" value="F:histidinol-phosphate transaminase activity"/>
    <property type="evidence" value="ECO:0007669"/>
    <property type="project" value="UniProtKB-EC"/>
</dbReference>
<dbReference type="InterPro" id="IPR015421">
    <property type="entry name" value="PyrdxlP-dep_Trfase_major"/>
</dbReference>
<evidence type="ECO:0000256" key="1">
    <source>
        <dbReference type="ARBA" id="ARBA00001933"/>
    </source>
</evidence>
<evidence type="ECO:0000256" key="7">
    <source>
        <dbReference type="HAMAP-Rule" id="MF_01023"/>
    </source>
</evidence>
<keyword evidence="3 7" id="KW-0032">Aminotransferase</keyword>
<dbReference type="NCBIfam" id="TIGR01141">
    <property type="entry name" value="hisC"/>
    <property type="match status" value="1"/>
</dbReference>
<keyword evidence="10" id="KW-1185">Reference proteome</keyword>
<dbReference type="Proteomes" id="UP001595807">
    <property type="component" value="Unassembled WGS sequence"/>
</dbReference>
<proteinExistence type="inferred from homology"/>
<feature type="modified residue" description="N6-(pyridoxal phosphate)lysine" evidence="7">
    <location>
        <position position="208"/>
    </location>
</feature>
<sequence length="356" mass="40135">MMELKGLRQIAPYVPGAQPKVEEMIKLNTNENAYGPSPKVKAVLESFQTDSLRLYSSLDQAPLRHELGQLLGVNPEQIILGNGSDDILSMAFLAFFNSGEPVLFPDLTYGFYKVWADLYHIPYREIPLNERFELETEDYLLQNGGIVLANPNAPTGIYKPLDELEAIIVANQDVVVIVDEAYINFGGQSALPLLDKYENLFITRTYSKDAALAGLRVGYGIGSPKLMGVIHAVKNSVNPYNVNRLSEEVATAATKDWAYYVETCQRIVETRDWFSGKMAELDFEVLPSKTNFVLVEHARVSAQELFNHLESQHIYVRYFPKTERIANKLRISIGTEEEMQKVLEVIDQYLSTQATL</sequence>
<dbReference type="Pfam" id="PF00155">
    <property type="entry name" value="Aminotran_1_2"/>
    <property type="match status" value="1"/>
</dbReference>
<gene>
    <name evidence="7 9" type="primary">hisC</name>
    <name evidence="9" type="ORF">ACFORF_07340</name>
</gene>
<dbReference type="HAMAP" id="MF_01023">
    <property type="entry name" value="HisC_aminotrans_2"/>
    <property type="match status" value="1"/>
</dbReference>
<dbReference type="InterPro" id="IPR015422">
    <property type="entry name" value="PyrdxlP-dep_Trfase_small"/>
</dbReference>
<evidence type="ECO:0000313" key="9">
    <source>
        <dbReference type="EMBL" id="MFC3928378.1"/>
    </source>
</evidence>
<reference evidence="10" key="1">
    <citation type="journal article" date="2019" name="Int. J. Syst. Evol. Microbiol.">
        <title>The Global Catalogue of Microorganisms (GCM) 10K type strain sequencing project: providing services to taxonomists for standard genome sequencing and annotation.</title>
        <authorList>
            <consortium name="The Broad Institute Genomics Platform"/>
            <consortium name="The Broad Institute Genome Sequencing Center for Infectious Disease"/>
            <person name="Wu L."/>
            <person name="Ma J."/>
        </authorList>
    </citation>
    <scope>NUCLEOTIDE SEQUENCE [LARGE SCALE GENOMIC DNA]</scope>
    <source>
        <strain evidence="10">CCUG 67170</strain>
    </source>
</reference>
<keyword evidence="6 7" id="KW-0368">Histidine biosynthesis</keyword>
<comment type="cofactor">
    <cofactor evidence="1 7">
        <name>pyridoxal 5'-phosphate</name>
        <dbReference type="ChEBI" id="CHEBI:597326"/>
    </cofactor>
</comment>
<dbReference type="EC" id="2.6.1.9" evidence="7"/>
<feature type="domain" description="Aminotransferase class I/classII large" evidence="8">
    <location>
        <begin position="23"/>
        <end position="346"/>
    </location>
</feature>
<comment type="caution">
    <text evidence="9">The sequence shown here is derived from an EMBL/GenBank/DDBJ whole genome shotgun (WGS) entry which is preliminary data.</text>
</comment>
<protein>
    <recommendedName>
        <fullName evidence="7">Histidinol-phosphate aminotransferase</fullName>
        <ecNumber evidence="7">2.6.1.9</ecNumber>
    </recommendedName>
    <alternativeName>
        <fullName evidence="7">Imidazole acetol-phosphate transaminase</fullName>
    </alternativeName>
</protein>
<comment type="similarity">
    <text evidence="7">Belongs to the class-II pyridoxal-phosphate-dependent aminotransferase family. Histidinol-phosphate aminotransferase subfamily.</text>
</comment>
<dbReference type="Gene3D" id="3.40.640.10">
    <property type="entry name" value="Type I PLP-dependent aspartate aminotransferase-like (Major domain)"/>
    <property type="match status" value="1"/>
</dbReference>
<dbReference type="RefSeq" id="WP_380427096.1">
    <property type="nucleotide sequence ID" value="NZ_JBHRZV010000049.1"/>
</dbReference>
<evidence type="ECO:0000259" key="8">
    <source>
        <dbReference type="Pfam" id="PF00155"/>
    </source>
</evidence>
<keyword evidence="4 7" id="KW-0808">Transferase</keyword>
<dbReference type="InterPro" id="IPR005861">
    <property type="entry name" value="HisP_aminotrans"/>
</dbReference>
<evidence type="ECO:0000256" key="3">
    <source>
        <dbReference type="ARBA" id="ARBA00022576"/>
    </source>
</evidence>
<dbReference type="CDD" id="cd00609">
    <property type="entry name" value="AAT_like"/>
    <property type="match status" value="1"/>
</dbReference>
<dbReference type="EMBL" id="JBHRZV010000049">
    <property type="protein sequence ID" value="MFC3928378.1"/>
    <property type="molecule type" value="Genomic_DNA"/>
</dbReference>
<dbReference type="InterPro" id="IPR050106">
    <property type="entry name" value="HistidinolP_aminotransfase"/>
</dbReference>
<evidence type="ECO:0000256" key="4">
    <source>
        <dbReference type="ARBA" id="ARBA00022679"/>
    </source>
</evidence>
<evidence type="ECO:0000313" key="10">
    <source>
        <dbReference type="Proteomes" id="UP001595807"/>
    </source>
</evidence>
<dbReference type="PANTHER" id="PTHR43643:SF3">
    <property type="entry name" value="HISTIDINOL-PHOSPHATE AMINOTRANSFERASE"/>
    <property type="match status" value="1"/>
</dbReference>
<dbReference type="InterPro" id="IPR004839">
    <property type="entry name" value="Aminotransferase_I/II_large"/>
</dbReference>
<dbReference type="PANTHER" id="PTHR43643">
    <property type="entry name" value="HISTIDINOL-PHOSPHATE AMINOTRANSFERASE 2"/>
    <property type="match status" value="1"/>
</dbReference>
<comment type="pathway">
    <text evidence="7">Amino-acid biosynthesis; L-histidine biosynthesis; L-histidine from 5-phospho-alpha-D-ribose 1-diphosphate: step 7/9.</text>
</comment>
<name>A0ABV8CWU7_9STRE</name>
<evidence type="ECO:0000256" key="5">
    <source>
        <dbReference type="ARBA" id="ARBA00022898"/>
    </source>
</evidence>
<dbReference type="InterPro" id="IPR015424">
    <property type="entry name" value="PyrdxlP-dep_Trfase"/>
</dbReference>